<organism evidence="10 11">
    <name type="scientific">Psychromonas marina</name>
    <dbReference type="NCBI Taxonomy" id="88364"/>
    <lineage>
        <taxon>Bacteria</taxon>
        <taxon>Pseudomonadati</taxon>
        <taxon>Pseudomonadota</taxon>
        <taxon>Gammaproteobacteria</taxon>
        <taxon>Alteromonadales</taxon>
        <taxon>Psychromonadaceae</taxon>
        <taxon>Psychromonas</taxon>
    </lineage>
</organism>
<dbReference type="SUPFAM" id="SSF144091">
    <property type="entry name" value="Rhomboid-like"/>
    <property type="match status" value="1"/>
</dbReference>
<evidence type="ECO:0000256" key="2">
    <source>
        <dbReference type="ARBA" id="ARBA00022475"/>
    </source>
</evidence>
<evidence type="ECO:0000256" key="7">
    <source>
        <dbReference type="SAM" id="Phobius"/>
    </source>
</evidence>
<dbReference type="PANTHER" id="PTHR43066">
    <property type="entry name" value="RHOMBOID-RELATED PROTEIN"/>
    <property type="match status" value="1"/>
</dbReference>
<feature type="transmembrane region" description="Helical" evidence="7">
    <location>
        <begin position="102"/>
        <end position="122"/>
    </location>
</feature>
<keyword evidence="3" id="KW-0997">Cell inner membrane</keyword>
<dbReference type="Pfam" id="PF12122">
    <property type="entry name" value="Rhomboid_N"/>
    <property type="match status" value="1"/>
</dbReference>
<evidence type="ECO:0000259" key="8">
    <source>
        <dbReference type="Pfam" id="PF01694"/>
    </source>
</evidence>
<evidence type="ECO:0000259" key="9">
    <source>
        <dbReference type="Pfam" id="PF12122"/>
    </source>
</evidence>
<evidence type="ECO:0000313" key="10">
    <source>
        <dbReference type="EMBL" id="GLS89629.1"/>
    </source>
</evidence>
<dbReference type="Gene3D" id="3.30.70.2350">
    <property type="match status" value="1"/>
</dbReference>
<name>A0ABQ6DWV4_9GAMM</name>
<dbReference type="EMBL" id="BSPQ01000001">
    <property type="protein sequence ID" value="GLS89629.1"/>
    <property type="molecule type" value="Genomic_DNA"/>
</dbReference>
<feature type="transmembrane region" description="Helical" evidence="7">
    <location>
        <begin position="201"/>
        <end position="219"/>
    </location>
</feature>
<dbReference type="GO" id="GO:0006508">
    <property type="term" value="P:proteolysis"/>
    <property type="evidence" value="ECO:0007669"/>
    <property type="project" value="UniProtKB-KW"/>
</dbReference>
<evidence type="ECO:0000256" key="4">
    <source>
        <dbReference type="ARBA" id="ARBA00022692"/>
    </source>
</evidence>
<evidence type="ECO:0000313" key="11">
    <source>
        <dbReference type="Proteomes" id="UP001157353"/>
    </source>
</evidence>
<dbReference type="Pfam" id="PF01694">
    <property type="entry name" value="Rhomboid"/>
    <property type="match status" value="1"/>
</dbReference>
<keyword evidence="11" id="KW-1185">Reference proteome</keyword>
<dbReference type="GO" id="GO:0008233">
    <property type="term" value="F:peptidase activity"/>
    <property type="evidence" value="ECO:0007669"/>
    <property type="project" value="UniProtKB-KW"/>
</dbReference>
<dbReference type="Proteomes" id="UP001157353">
    <property type="component" value="Unassembled WGS sequence"/>
</dbReference>
<dbReference type="PANTHER" id="PTHR43066:SF26">
    <property type="entry name" value="RHOMBOID PROTEASE GLPG"/>
    <property type="match status" value="1"/>
</dbReference>
<accession>A0ABQ6DWV4</accession>
<keyword evidence="10" id="KW-0378">Hydrolase</keyword>
<dbReference type="InterPro" id="IPR023662">
    <property type="entry name" value="Rhomboid_protease_GlpG"/>
</dbReference>
<proteinExistence type="predicted"/>
<keyword evidence="5 7" id="KW-1133">Transmembrane helix</keyword>
<comment type="caution">
    <text evidence="10">The sequence shown here is derived from an EMBL/GenBank/DDBJ whole genome shotgun (WGS) entry which is preliminary data.</text>
</comment>
<evidence type="ECO:0000256" key="5">
    <source>
        <dbReference type="ARBA" id="ARBA00022989"/>
    </source>
</evidence>
<evidence type="ECO:0000256" key="6">
    <source>
        <dbReference type="ARBA" id="ARBA00023136"/>
    </source>
</evidence>
<dbReference type="NCBIfam" id="TIGR04239">
    <property type="entry name" value="rhombo_GlpG"/>
    <property type="match status" value="1"/>
</dbReference>
<dbReference type="InterPro" id="IPR022764">
    <property type="entry name" value="Peptidase_S54_rhomboid_dom"/>
</dbReference>
<dbReference type="InterPro" id="IPR035952">
    <property type="entry name" value="Rhomboid-like_sf"/>
</dbReference>
<feature type="transmembrane region" description="Helical" evidence="7">
    <location>
        <begin position="142"/>
        <end position="166"/>
    </location>
</feature>
<feature type="domain" description="Peptidase S54 GlpG peptidase N-terminal" evidence="9">
    <location>
        <begin position="3"/>
        <end position="83"/>
    </location>
</feature>
<sequence length="279" mass="31610">MILHQFNSLRAAQAFSDYLTQLKISNRIEHDSFSYQLMLNDLAQQEKAQAELLLFLENPNQEKYFSASWSSGNTDTPRSELAYEKSHLVGNFIQHAGWLTHAVFGFCVLIYALSSLGLFQPMQSALAFFTHQPFDFTQSWRFITPAFLHFSALHIVFNLLWWWQLAGIVEKQQGKQRLLVIFLFTAIASNLAQYFLVSPYFGGLSGVVYGLVGYCWLFGKLNKSSTVNLPNAYFGFLLGWLVLGFIDVLPMNVANYAHLVGLLAGMLVAVIVTKLKITR</sequence>
<feature type="domain" description="Peptidase S54 rhomboid" evidence="8">
    <location>
        <begin position="138"/>
        <end position="273"/>
    </location>
</feature>
<dbReference type="InterPro" id="IPR022732">
    <property type="entry name" value="Peptidase_S54_GlpG_N"/>
</dbReference>
<keyword evidence="10" id="KW-0645">Protease</keyword>
<comment type="subcellular location">
    <subcellularLocation>
        <location evidence="1">Membrane</location>
        <topology evidence="1">Multi-pass membrane protein</topology>
    </subcellularLocation>
</comment>
<keyword evidence="2" id="KW-1003">Cell membrane</keyword>
<dbReference type="Gene3D" id="1.20.1540.10">
    <property type="entry name" value="Rhomboid-like"/>
    <property type="match status" value="1"/>
</dbReference>
<dbReference type="RefSeq" id="WP_284202741.1">
    <property type="nucleotide sequence ID" value="NZ_BSPQ01000001.1"/>
</dbReference>
<evidence type="ECO:0000256" key="3">
    <source>
        <dbReference type="ARBA" id="ARBA00022519"/>
    </source>
</evidence>
<feature type="transmembrane region" description="Helical" evidence="7">
    <location>
        <begin position="178"/>
        <end position="195"/>
    </location>
</feature>
<protein>
    <submittedName>
        <fullName evidence="10">Rhomboid family intramembrane serine protease GlpG</fullName>
    </submittedName>
</protein>
<feature type="transmembrane region" description="Helical" evidence="7">
    <location>
        <begin position="231"/>
        <end position="250"/>
    </location>
</feature>
<gene>
    <name evidence="10" type="ORF">GCM10007916_06960</name>
</gene>
<keyword evidence="4 7" id="KW-0812">Transmembrane</keyword>
<reference evidence="11" key="1">
    <citation type="journal article" date="2019" name="Int. J. Syst. Evol. Microbiol.">
        <title>The Global Catalogue of Microorganisms (GCM) 10K type strain sequencing project: providing services to taxonomists for standard genome sequencing and annotation.</title>
        <authorList>
            <consortium name="The Broad Institute Genomics Platform"/>
            <consortium name="The Broad Institute Genome Sequencing Center for Infectious Disease"/>
            <person name="Wu L."/>
            <person name="Ma J."/>
        </authorList>
    </citation>
    <scope>NUCLEOTIDE SEQUENCE [LARGE SCALE GENOMIC DNA]</scope>
    <source>
        <strain evidence="11">NBRC 103166</strain>
    </source>
</reference>
<feature type="transmembrane region" description="Helical" evidence="7">
    <location>
        <begin position="256"/>
        <end position="275"/>
    </location>
</feature>
<keyword evidence="6 7" id="KW-0472">Membrane</keyword>
<dbReference type="InterPro" id="IPR038236">
    <property type="entry name" value="GlpG_N_sf"/>
</dbReference>
<evidence type="ECO:0000256" key="1">
    <source>
        <dbReference type="ARBA" id="ARBA00004141"/>
    </source>
</evidence>